<feature type="compositionally biased region" description="Basic and acidic residues" evidence="1">
    <location>
        <begin position="34"/>
        <end position="45"/>
    </location>
</feature>
<gene>
    <name evidence="2" type="ORF">DPMN_033873</name>
</gene>
<evidence type="ECO:0000313" key="2">
    <source>
        <dbReference type="EMBL" id="KAH3870683.1"/>
    </source>
</evidence>
<organism evidence="2 3">
    <name type="scientific">Dreissena polymorpha</name>
    <name type="common">Zebra mussel</name>
    <name type="synonym">Mytilus polymorpha</name>
    <dbReference type="NCBI Taxonomy" id="45954"/>
    <lineage>
        <taxon>Eukaryota</taxon>
        <taxon>Metazoa</taxon>
        <taxon>Spiralia</taxon>
        <taxon>Lophotrochozoa</taxon>
        <taxon>Mollusca</taxon>
        <taxon>Bivalvia</taxon>
        <taxon>Autobranchia</taxon>
        <taxon>Heteroconchia</taxon>
        <taxon>Euheterodonta</taxon>
        <taxon>Imparidentia</taxon>
        <taxon>Neoheterodontei</taxon>
        <taxon>Myida</taxon>
        <taxon>Dreissenoidea</taxon>
        <taxon>Dreissenidae</taxon>
        <taxon>Dreissena</taxon>
    </lineage>
</organism>
<dbReference type="AlphaFoldDB" id="A0A9D4M5P1"/>
<reference evidence="2" key="1">
    <citation type="journal article" date="2019" name="bioRxiv">
        <title>The Genome of the Zebra Mussel, Dreissena polymorpha: A Resource for Invasive Species Research.</title>
        <authorList>
            <person name="McCartney M.A."/>
            <person name="Auch B."/>
            <person name="Kono T."/>
            <person name="Mallez S."/>
            <person name="Zhang Y."/>
            <person name="Obille A."/>
            <person name="Becker A."/>
            <person name="Abrahante J.E."/>
            <person name="Garbe J."/>
            <person name="Badalamenti J.P."/>
            <person name="Herman A."/>
            <person name="Mangelson H."/>
            <person name="Liachko I."/>
            <person name="Sullivan S."/>
            <person name="Sone E.D."/>
            <person name="Koren S."/>
            <person name="Silverstein K.A.T."/>
            <person name="Beckman K.B."/>
            <person name="Gohl D.M."/>
        </authorList>
    </citation>
    <scope>NUCLEOTIDE SEQUENCE</scope>
    <source>
        <strain evidence="2">Duluth1</strain>
        <tissue evidence="2">Whole animal</tissue>
    </source>
</reference>
<name>A0A9D4M5P1_DREPO</name>
<comment type="caution">
    <text evidence="2">The sequence shown here is derived from an EMBL/GenBank/DDBJ whole genome shotgun (WGS) entry which is preliminary data.</text>
</comment>
<accession>A0A9D4M5P1</accession>
<dbReference type="EMBL" id="JAIWYP010000002">
    <property type="protein sequence ID" value="KAH3870683.1"/>
    <property type="molecule type" value="Genomic_DNA"/>
</dbReference>
<proteinExistence type="predicted"/>
<reference evidence="2" key="2">
    <citation type="submission" date="2020-11" db="EMBL/GenBank/DDBJ databases">
        <authorList>
            <person name="McCartney M.A."/>
            <person name="Auch B."/>
            <person name="Kono T."/>
            <person name="Mallez S."/>
            <person name="Becker A."/>
            <person name="Gohl D.M."/>
            <person name="Silverstein K.A.T."/>
            <person name="Koren S."/>
            <person name="Bechman K.B."/>
            <person name="Herman A."/>
            <person name="Abrahante J.E."/>
            <person name="Garbe J."/>
        </authorList>
    </citation>
    <scope>NUCLEOTIDE SEQUENCE</scope>
    <source>
        <strain evidence="2">Duluth1</strain>
        <tissue evidence="2">Whole animal</tissue>
    </source>
</reference>
<keyword evidence="3" id="KW-1185">Reference proteome</keyword>
<evidence type="ECO:0000313" key="3">
    <source>
        <dbReference type="Proteomes" id="UP000828390"/>
    </source>
</evidence>
<dbReference type="Proteomes" id="UP000828390">
    <property type="component" value="Unassembled WGS sequence"/>
</dbReference>
<feature type="region of interest" description="Disordered" evidence="1">
    <location>
        <begin position="1"/>
        <end position="51"/>
    </location>
</feature>
<protein>
    <submittedName>
        <fullName evidence="2">Uncharacterized protein</fullName>
    </submittedName>
</protein>
<feature type="compositionally biased region" description="Basic residues" evidence="1">
    <location>
        <begin position="7"/>
        <end position="18"/>
    </location>
</feature>
<evidence type="ECO:0000256" key="1">
    <source>
        <dbReference type="SAM" id="MobiDB-lite"/>
    </source>
</evidence>
<sequence length="51" mass="5586">MPPVRRGSGRGRGNRARKAAAVQPRELKQPQMQSHEKPGNAEEKIPSIPSV</sequence>